<sequence>MCEKTINYTLTIYESKSAVVTESDFGERERQSQKWFTGQGKCKTAVRCARWRLSSLGVLVSHSYSRSRRLSHLLESGRRQSALRLSNMQHRSSQQASQRQSAALSNCGIWAFDFCLLI</sequence>
<dbReference type="EMBL" id="JBFOLK010000005">
    <property type="protein sequence ID" value="KAL2511920.1"/>
    <property type="molecule type" value="Genomic_DNA"/>
</dbReference>
<dbReference type="AlphaFoldDB" id="A0ABD1TGQ3"/>
<name>A0ABD1TGQ3_9LAMI</name>
<organism evidence="1 2">
    <name type="scientific">Abeliophyllum distichum</name>
    <dbReference type="NCBI Taxonomy" id="126358"/>
    <lineage>
        <taxon>Eukaryota</taxon>
        <taxon>Viridiplantae</taxon>
        <taxon>Streptophyta</taxon>
        <taxon>Embryophyta</taxon>
        <taxon>Tracheophyta</taxon>
        <taxon>Spermatophyta</taxon>
        <taxon>Magnoliopsida</taxon>
        <taxon>eudicotyledons</taxon>
        <taxon>Gunneridae</taxon>
        <taxon>Pentapetalae</taxon>
        <taxon>asterids</taxon>
        <taxon>lamiids</taxon>
        <taxon>Lamiales</taxon>
        <taxon>Oleaceae</taxon>
        <taxon>Forsythieae</taxon>
        <taxon>Abeliophyllum</taxon>
    </lineage>
</organism>
<keyword evidence="2" id="KW-1185">Reference proteome</keyword>
<gene>
    <name evidence="1" type="ORF">Adt_17520</name>
</gene>
<reference evidence="2" key="1">
    <citation type="submission" date="2024-07" db="EMBL/GenBank/DDBJ databases">
        <title>Two chromosome-level genome assemblies of Korean endemic species Abeliophyllum distichum and Forsythia ovata (Oleaceae).</title>
        <authorList>
            <person name="Jang H."/>
        </authorList>
    </citation>
    <scope>NUCLEOTIDE SEQUENCE [LARGE SCALE GENOMIC DNA]</scope>
</reference>
<protein>
    <submittedName>
        <fullName evidence="1">Uncharacterized protein</fullName>
    </submittedName>
</protein>
<evidence type="ECO:0000313" key="2">
    <source>
        <dbReference type="Proteomes" id="UP001604336"/>
    </source>
</evidence>
<comment type="caution">
    <text evidence="1">The sequence shown here is derived from an EMBL/GenBank/DDBJ whole genome shotgun (WGS) entry which is preliminary data.</text>
</comment>
<proteinExistence type="predicted"/>
<accession>A0ABD1TGQ3</accession>
<dbReference type="Proteomes" id="UP001604336">
    <property type="component" value="Unassembled WGS sequence"/>
</dbReference>
<evidence type="ECO:0000313" key="1">
    <source>
        <dbReference type="EMBL" id="KAL2511920.1"/>
    </source>
</evidence>